<reference evidence="3 4" key="1">
    <citation type="submission" date="2019-07" db="EMBL/GenBank/DDBJ databases">
        <title>Sphingomonas AE3 Genome sequencing and assembly.</title>
        <authorList>
            <person name="Kim H."/>
        </authorList>
    </citation>
    <scope>NUCLEOTIDE SEQUENCE [LARGE SCALE GENOMIC DNA]</scope>
    <source>
        <strain evidence="3 4">AE3</strain>
    </source>
</reference>
<dbReference type="InterPro" id="IPR050273">
    <property type="entry name" value="GppA/Ppx_hydrolase"/>
</dbReference>
<proteinExistence type="predicted"/>
<dbReference type="OrthoDB" id="3698573at2"/>
<evidence type="ECO:0000259" key="1">
    <source>
        <dbReference type="Pfam" id="PF02541"/>
    </source>
</evidence>
<dbReference type="PANTHER" id="PTHR30005">
    <property type="entry name" value="EXOPOLYPHOSPHATASE"/>
    <property type="match status" value="1"/>
</dbReference>
<dbReference type="KEGG" id="sxa:FMM02_10080"/>
<evidence type="ECO:0000313" key="4">
    <source>
        <dbReference type="Proteomes" id="UP000321857"/>
    </source>
</evidence>
<gene>
    <name evidence="3" type="ORF">FMM02_10080</name>
</gene>
<organism evidence="3 4">
    <name type="scientific">Sphingomonas xanthus</name>
    <dbReference type="NCBI Taxonomy" id="2594473"/>
    <lineage>
        <taxon>Bacteria</taxon>
        <taxon>Pseudomonadati</taxon>
        <taxon>Pseudomonadota</taxon>
        <taxon>Alphaproteobacteria</taxon>
        <taxon>Sphingomonadales</taxon>
        <taxon>Sphingomonadaceae</taxon>
        <taxon>Sphingomonas</taxon>
    </lineage>
</organism>
<dbReference type="Gene3D" id="3.30.420.150">
    <property type="entry name" value="Exopolyphosphatase. Domain 2"/>
    <property type="match status" value="1"/>
</dbReference>
<dbReference type="GO" id="GO:0016462">
    <property type="term" value="F:pyrophosphatase activity"/>
    <property type="evidence" value="ECO:0007669"/>
    <property type="project" value="TreeGrafter"/>
</dbReference>
<dbReference type="Proteomes" id="UP000321857">
    <property type="component" value="Chromosome"/>
</dbReference>
<dbReference type="Pfam" id="PF02541">
    <property type="entry name" value="Ppx-GppA"/>
    <property type="match status" value="1"/>
</dbReference>
<dbReference type="PANTHER" id="PTHR30005:SF0">
    <property type="entry name" value="RETROGRADE REGULATION PROTEIN 2"/>
    <property type="match status" value="1"/>
</dbReference>
<protein>
    <submittedName>
        <fullName evidence="3">Ppx/GppA family phosphatase</fullName>
    </submittedName>
</protein>
<keyword evidence="4" id="KW-1185">Reference proteome</keyword>
<dbReference type="InterPro" id="IPR003695">
    <property type="entry name" value="Ppx_GppA_N"/>
</dbReference>
<dbReference type="Gene3D" id="1.10.3210.10">
    <property type="entry name" value="Hypothetical protein af1432"/>
    <property type="match status" value="1"/>
</dbReference>
<dbReference type="InterPro" id="IPR048951">
    <property type="entry name" value="Ppx_C"/>
</dbReference>
<dbReference type="InterPro" id="IPR043129">
    <property type="entry name" value="ATPase_NBD"/>
</dbReference>
<feature type="domain" description="Exopolyphosphatase C-terminal" evidence="2">
    <location>
        <begin position="323"/>
        <end position="482"/>
    </location>
</feature>
<dbReference type="Pfam" id="PF21697">
    <property type="entry name" value="Ppx_C"/>
    <property type="match status" value="1"/>
</dbReference>
<dbReference type="AlphaFoldDB" id="A0A516ITS1"/>
<dbReference type="EMBL" id="CP041659">
    <property type="protein sequence ID" value="QDP20271.1"/>
    <property type="molecule type" value="Genomic_DNA"/>
</dbReference>
<dbReference type="Gene3D" id="3.30.420.40">
    <property type="match status" value="1"/>
</dbReference>
<evidence type="ECO:0000313" key="3">
    <source>
        <dbReference type="EMBL" id="QDP20271.1"/>
    </source>
</evidence>
<dbReference type="SUPFAM" id="SSF53067">
    <property type="entry name" value="Actin-like ATPase domain"/>
    <property type="match status" value="2"/>
</dbReference>
<name>A0A516ITS1_9SPHN</name>
<dbReference type="CDD" id="cd24052">
    <property type="entry name" value="ASKHA_NBD_HpPPX-GppA-like"/>
    <property type="match status" value="1"/>
</dbReference>
<feature type="domain" description="Ppx/GppA phosphatase N-terminal" evidence="1">
    <location>
        <begin position="31"/>
        <end position="298"/>
    </location>
</feature>
<evidence type="ECO:0000259" key="2">
    <source>
        <dbReference type="Pfam" id="PF21697"/>
    </source>
</evidence>
<sequence length="488" mass="52386">MTRRNFGPVGIIDIGSNSVRFVAYGGTARVPSVLFNEKVMAALGRGLAQDGRLDERAMRTTLESLARFRQLGREMGLKKLHAVATAAVRDAENGPAFLKEIAALGLKPRLLSGAEEAELAGLGVISAIPRANGIVADLGGGSLELIGVARGMTGDAISLPLGVLRIGASPSGSDLDTAIKVGLRNAGRLADAARGQGLYCVGGSFRALARLDLLTLGHPLPMVHQHRFLPKRLDDLRGILKLTAPDELKRMTAITASRIPTLPAVVTMLEAMMEVLGPKKVIVSAFGLREGLLYRDLDEATRRQDPLLAAALEVGERLGRFGDHGAALEQWLAPLFPDDSSELQRLRLATCLLGDIAWNAHPDFRAERAVDMAIHGNWVGIGDHGRAVMGRALCAAFGGDGGFDAKLSALLRPGEEERLIAWGKALRLAQRLSGGTEALLRKTQVGLRGDRLVLTIPGKYRLLYSEPVERRFNQLAKALDRRPDICFA</sequence>
<dbReference type="RefSeq" id="WP_147494719.1">
    <property type="nucleotide sequence ID" value="NZ_CP041659.1"/>
</dbReference>
<accession>A0A516ITS1</accession>